<protein>
    <submittedName>
        <fullName evidence="1">MxaD family protein</fullName>
    </submittedName>
</protein>
<gene>
    <name evidence="1" type="ORF">C7I55_17360</name>
</gene>
<dbReference type="InterPro" id="IPR019587">
    <property type="entry name" value="Polyketide_cyclase/dehydratase"/>
</dbReference>
<dbReference type="Pfam" id="PF10604">
    <property type="entry name" value="Polyketide_cyc2"/>
    <property type="match status" value="1"/>
</dbReference>
<reference evidence="1 2" key="1">
    <citation type="submission" date="2018-03" db="EMBL/GenBank/DDBJ databases">
        <title>The draft genome of Sphingosinicella sp. GL-C-18.</title>
        <authorList>
            <person name="Liu L."/>
            <person name="Li L."/>
            <person name="Liang L."/>
            <person name="Zhang X."/>
            <person name="Wang T."/>
        </authorList>
    </citation>
    <scope>NUCLEOTIDE SEQUENCE [LARGE SCALE GENOMIC DNA]</scope>
    <source>
        <strain evidence="1 2">GL-C-18</strain>
    </source>
</reference>
<evidence type="ECO:0000313" key="1">
    <source>
        <dbReference type="EMBL" id="PSJ39062.1"/>
    </source>
</evidence>
<dbReference type="Proteomes" id="UP000241167">
    <property type="component" value="Unassembled WGS sequence"/>
</dbReference>
<dbReference type="SUPFAM" id="SSF55961">
    <property type="entry name" value="Bet v1-like"/>
    <property type="match status" value="1"/>
</dbReference>
<dbReference type="CDD" id="cd07821">
    <property type="entry name" value="PYR_PYL_RCAR_like"/>
    <property type="match status" value="1"/>
</dbReference>
<comment type="caution">
    <text evidence="1">The sequence shown here is derived from an EMBL/GenBank/DDBJ whole genome shotgun (WGS) entry which is preliminary data.</text>
</comment>
<name>A0A2P7QM66_9SPHN</name>
<dbReference type="OrthoDB" id="1364128at2"/>
<dbReference type="Gene3D" id="3.30.530.20">
    <property type="match status" value="1"/>
</dbReference>
<proteinExistence type="predicted"/>
<dbReference type="InterPro" id="IPR023393">
    <property type="entry name" value="START-like_dom_sf"/>
</dbReference>
<dbReference type="RefSeq" id="WP_106514261.1">
    <property type="nucleotide sequence ID" value="NZ_PXYI01000005.1"/>
</dbReference>
<organism evidence="1 2">
    <name type="scientific">Allosphingosinicella deserti</name>
    <dbReference type="NCBI Taxonomy" id="2116704"/>
    <lineage>
        <taxon>Bacteria</taxon>
        <taxon>Pseudomonadati</taxon>
        <taxon>Pseudomonadota</taxon>
        <taxon>Alphaproteobacteria</taxon>
        <taxon>Sphingomonadales</taxon>
        <taxon>Sphingomonadaceae</taxon>
        <taxon>Allosphingosinicella</taxon>
    </lineage>
</organism>
<accession>A0A2P7QM66</accession>
<sequence length="132" mass="14129">MPTIHHEIEIAAAPEAIWDAACDVGALHTRLVPGFVVDTEMLADAVTPTRRVTFAGGVIADEVIVAIDQERRRLVWSVLGIEHHNGALQVFAAPGGARVTWTADALPPSFAERIAPMMAAGLQRMKAHFEGG</sequence>
<evidence type="ECO:0000313" key="2">
    <source>
        <dbReference type="Proteomes" id="UP000241167"/>
    </source>
</evidence>
<keyword evidence="2" id="KW-1185">Reference proteome</keyword>
<dbReference type="AlphaFoldDB" id="A0A2P7QM66"/>
<dbReference type="EMBL" id="PXYI01000005">
    <property type="protein sequence ID" value="PSJ39062.1"/>
    <property type="molecule type" value="Genomic_DNA"/>
</dbReference>